<dbReference type="AlphaFoldDB" id="A0A223NW81"/>
<dbReference type="Pfam" id="PF25876">
    <property type="entry name" value="HH_MFP_RND"/>
    <property type="match status" value="1"/>
</dbReference>
<evidence type="ECO:0000313" key="6">
    <source>
        <dbReference type="EMBL" id="ASU33954.1"/>
    </source>
</evidence>
<dbReference type="RefSeq" id="WP_094570362.1">
    <property type="nucleotide sequence ID" value="NZ_CP022743.1"/>
</dbReference>
<sequence>MKKNTKRTLIIAAIIIVIGGVWFITTKKKEKPVVLPTEVPAYGYIAQTVTATGTIQPVDTVAVGTQVSGIVKVINADFNSKVKKGQLLAQLDKSLLQATVDQASATLRTQQSQLVYNQNFYNRQKLLYSSGSISKQDYESALNNFNSSKAAVDNASAALRSAEKNLSYTDIYSPVDGVVLSRSVSLGQTVAAAFSTPTLFVIAKDISKMQVQADVDEADIGNVKIGNRVSFTVDAYIDDVFKGTVYDVRLHPKTTSNVVTYTTIIYAPNDSLMLKPGMTANINVYTKEVKNALMVSSKSLNFAPDSSLKKQFTLKPMPQADGSSAAKGPGKPGSVWLKKGKDLIQTPVRYGLDDNTHAEILSGLSVKDTVVSSLPVPVQAEAGTSILPSPGGADKNKKP</sequence>
<proteinExistence type="inferred from homology"/>
<dbReference type="Proteomes" id="UP000215002">
    <property type="component" value="Chromosome"/>
</dbReference>
<keyword evidence="7" id="KW-1185">Reference proteome</keyword>
<dbReference type="InterPro" id="IPR058624">
    <property type="entry name" value="MdtA-like_HH"/>
</dbReference>
<dbReference type="InterPro" id="IPR058625">
    <property type="entry name" value="MdtA-like_BSH"/>
</dbReference>
<evidence type="ECO:0000259" key="3">
    <source>
        <dbReference type="Pfam" id="PF25876"/>
    </source>
</evidence>
<dbReference type="NCBIfam" id="TIGR01730">
    <property type="entry name" value="RND_mfp"/>
    <property type="match status" value="1"/>
</dbReference>
<dbReference type="PANTHER" id="PTHR30469:SF33">
    <property type="entry name" value="SLR1207 PROTEIN"/>
    <property type="match status" value="1"/>
</dbReference>
<dbReference type="InterPro" id="IPR058636">
    <property type="entry name" value="Beta-barrel_YknX"/>
</dbReference>
<evidence type="ECO:0000256" key="2">
    <source>
        <dbReference type="SAM" id="MobiDB-lite"/>
    </source>
</evidence>
<dbReference type="GO" id="GO:0015562">
    <property type="term" value="F:efflux transmembrane transporter activity"/>
    <property type="evidence" value="ECO:0007669"/>
    <property type="project" value="TreeGrafter"/>
</dbReference>
<feature type="region of interest" description="Disordered" evidence="2">
    <location>
        <begin position="379"/>
        <end position="399"/>
    </location>
</feature>
<evidence type="ECO:0000259" key="5">
    <source>
        <dbReference type="Pfam" id="PF25990"/>
    </source>
</evidence>
<evidence type="ECO:0000259" key="4">
    <source>
        <dbReference type="Pfam" id="PF25917"/>
    </source>
</evidence>
<dbReference type="SUPFAM" id="SSF111369">
    <property type="entry name" value="HlyD-like secretion proteins"/>
    <property type="match status" value="1"/>
</dbReference>
<name>A0A223NW81_9SPHI</name>
<feature type="domain" description="Multidrug resistance protein MdtA-like alpha-helical hairpin" evidence="3">
    <location>
        <begin position="100"/>
        <end position="169"/>
    </location>
</feature>
<dbReference type="OrthoDB" id="9809068at2"/>
<dbReference type="Pfam" id="PF25917">
    <property type="entry name" value="BSH_RND"/>
    <property type="match status" value="1"/>
</dbReference>
<feature type="domain" description="Multidrug resistance protein MdtA-like barrel-sandwich hybrid" evidence="4">
    <location>
        <begin position="60"/>
        <end position="199"/>
    </location>
</feature>
<dbReference type="KEGG" id="muc:MuYL_2062"/>
<dbReference type="EMBL" id="CP022743">
    <property type="protein sequence ID" value="ASU33954.1"/>
    <property type="molecule type" value="Genomic_DNA"/>
</dbReference>
<organism evidence="6 7">
    <name type="scientific">Mucilaginibacter xinganensis</name>
    <dbReference type="NCBI Taxonomy" id="1234841"/>
    <lineage>
        <taxon>Bacteria</taxon>
        <taxon>Pseudomonadati</taxon>
        <taxon>Bacteroidota</taxon>
        <taxon>Sphingobacteriia</taxon>
        <taxon>Sphingobacteriales</taxon>
        <taxon>Sphingobacteriaceae</taxon>
        <taxon>Mucilaginibacter</taxon>
    </lineage>
</organism>
<evidence type="ECO:0000256" key="1">
    <source>
        <dbReference type="ARBA" id="ARBA00009477"/>
    </source>
</evidence>
<dbReference type="PANTHER" id="PTHR30469">
    <property type="entry name" value="MULTIDRUG RESISTANCE PROTEIN MDTA"/>
    <property type="match status" value="1"/>
</dbReference>
<dbReference type="Gene3D" id="2.40.30.170">
    <property type="match status" value="1"/>
</dbReference>
<dbReference type="Gene3D" id="2.40.50.100">
    <property type="match status" value="2"/>
</dbReference>
<accession>A0A223NW81</accession>
<reference evidence="6 7" key="1">
    <citation type="submission" date="2017-08" db="EMBL/GenBank/DDBJ databases">
        <title>Complete genome sequence of Mucilaginibacter sp. strain BJC16-A31.</title>
        <authorList>
            <consortium name="Henan University of Science and Technology"/>
            <person name="You X."/>
        </authorList>
    </citation>
    <scope>NUCLEOTIDE SEQUENCE [LARGE SCALE GENOMIC DNA]</scope>
    <source>
        <strain evidence="6 7">BJC16-A31</strain>
    </source>
</reference>
<protein>
    <submittedName>
        <fullName evidence="6">HlyD family secretion protein</fullName>
    </submittedName>
</protein>
<dbReference type="InterPro" id="IPR006143">
    <property type="entry name" value="RND_pump_MFP"/>
</dbReference>
<evidence type="ECO:0000313" key="7">
    <source>
        <dbReference type="Proteomes" id="UP000215002"/>
    </source>
</evidence>
<gene>
    <name evidence="6" type="ORF">MuYL_2062</name>
</gene>
<comment type="similarity">
    <text evidence="1">Belongs to the membrane fusion protein (MFP) (TC 8.A.1) family.</text>
</comment>
<feature type="domain" description="YknX-like beta-barrel" evidence="5">
    <location>
        <begin position="209"/>
        <end position="284"/>
    </location>
</feature>
<dbReference type="GO" id="GO:1990281">
    <property type="term" value="C:efflux pump complex"/>
    <property type="evidence" value="ECO:0007669"/>
    <property type="project" value="TreeGrafter"/>
</dbReference>
<dbReference type="Pfam" id="PF25990">
    <property type="entry name" value="Beta-barrel_YknX"/>
    <property type="match status" value="1"/>
</dbReference>